<name>F0LJQ9_THEBM</name>
<dbReference type="Proteomes" id="UP000007478">
    <property type="component" value="Chromosome"/>
</dbReference>
<sequence length="353" mass="40776">MAGKTRKIRRAEVNYITIKTRLKPETKDDYLKLALLCERFKKAVELAIRFQLKGLKKSEGVKEISRLILNNWWYSDSAWDYAKMLLKGTTQNGGNPKHIHLKSKFLISKPKENENGNRNVRMEGVKVKIRSNGEWLNFKLKTVGKFLPVVLNAQKSKYGAQIVLKNGRAYLHLQIPFWIYLEHFRRTTKGRLYAGFDLNSDRVNMVILDENGIIRDVKVVHFPEVNSPGFSKWKAKDSRVKALSQLLDYAYYHGVRVVFFEDLERIKRRNGKAASSRRGNRKALNFAKKELLEHGVIIALKRGFEVFLVNPAGSSKLGKELSRRLGFDVHSSSAFVIGWWGLNYLKTHKIKNN</sequence>
<accession>F0LJQ9</accession>
<dbReference type="AlphaFoldDB" id="F0LJQ9"/>
<proteinExistence type="predicted"/>
<dbReference type="GeneID" id="10042042"/>
<keyword evidence="2" id="KW-1185">Reference proteome</keyword>
<dbReference type="PATRIC" id="fig|391623.17.peg.1725"/>
<organism evidence="1 2">
    <name type="scientific">Thermococcus barophilus (strain DSM 11836 / MP)</name>
    <dbReference type="NCBI Taxonomy" id="391623"/>
    <lineage>
        <taxon>Archaea</taxon>
        <taxon>Methanobacteriati</taxon>
        <taxon>Methanobacteriota</taxon>
        <taxon>Thermococci</taxon>
        <taxon>Thermococcales</taxon>
        <taxon>Thermococcaceae</taxon>
        <taxon>Thermococcus</taxon>
    </lineage>
</organism>
<dbReference type="RefSeq" id="WP_013467999.1">
    <property type="nucleotide sequence ID" value="NC_014804.1"/>
</dbReference>
<dbReference type="InterPro" id="IPR010094">
    <property type="entry name" value="Transposase_put_N"/>
</dbReference>
<reference evidence="1 2" key="1">
    <citation type="journal article" date="2011" name="J. Bacteriol.">
        <title>Complete genome sequence of the hyperthermophilic, piezophilic, heterotrophic, and carboxydotrophic archaeon Thermococcus barophilus MP.</title>
        <authorList>
            <person name="Vannier P."/>
            <person name="Marteinsson V.T."/>
            <person name="Fridjonsson O.H."/>
            <person name="Oger P."/>
            <person name="Jebbar M."/>
        </authorList>
    </citation>
    <scope>NUCLEOTIDE SEQUENCE [LARGE SCALE GENOMIC DNA]</scope>
    <source>
        <strain evidence="2">DSM 11836 / MP</strain>
    </source>
</reference>
<dbReference type="eggNOG" id="arCOG04197">
    <property type="taxonomic scope" value="Archaea"/>
</dbReference>
<dbReference type="OrthoDB" id="98351at2157"/>
<evidence type="ECO:0000313" key="1">
    <source>
        <dbReference type="EMBL" id="ADT84701.1"/>
    </source>
</evidence>
<dbReference type="KEGG" id="tba:TERMP_01726"/>
<gene>
    <name evidence="1" type="ordered locus">TERMP_01726</name>
</gene>
<evidence type="ECO:0000313" key="2">
    <source>
        <dbReference type="Proteomes" id="UP000007478"/>
    </source>
</evidence>
<dbReference type="HOGENOM" id="CLU_064882_1_0_2"/>
<evidence type="ECO:0008006" key="3">
    <source>
        <dbReference type="Google" id="ProtNLM"/>
    </source>
</evidence>
<protein>
    <recommendedName>
        <fullName evidence="3">Transposase</fullName>
    </recommendedName>
</protein>
<dbReference type="EMBL" id="CP002372">
    <property type="protein sequence ID" value="ADT84701.1"/>
    <property type="molecule type" value="Genomic_DNA"/>
</dbReference>
<dbReference type="NCBIfam" id="TIGR01765">
    <property type="entry name" value="tspaseT_teng_N"/>
    <property type="match status" value="1"/>
</dbReference>